<dbReference type="Proteomes" id="UP000184514">
    <property type="component" value="Unassembled WGS sequence"/>
</dbReference>
<gene>
    <name evidence="2" type="ORF">PFRI_34900</name>
</gene>
<dbReference type="GO" id="GO:0008168">
    <property type="term" value="F:methyltransferase activity"/>
    <property type="evidence" value="ECO:0007669"/>
    <property type="project" value="UniProtKB-KW"/>
</dbReference>
<dbReference type="STRING" id="696762.PFRI_34900"/>
<keyword evidence="2" id="KW-0489">Methyltransferase</keyword>
<dbReference type="EMBL" id="MLCB01000188">
    <property type="protein sequence ID" value="OJI92285.1"/>
    <property type="molecule type" value="Genomic_DNA"/>
</dbReference>
<keyword evidence="2" id="KW-0808">Transferase</keyword>
<evidence type="ECO:0000313" key="3">
    <source>
        <dbReference type="Proteomes" id="UP000184514"/>
    </source>
</evidence>
<comment type="caution">
    <text evidence="2">The sequence shown here is derived from an EMBL/GenBank/DDBJ whole genome shotgun (WGS) entry which is preliminary data.</text>
</comment>
<dbReference type="RefSeq" id="WP_072631995.1">
    <property type="nucleotide sequence ID" value="NZ_MLCB01000188.1"/>
</dbReference>
<reference evidence="2 3" key="1">
    <citation type="submission" date="2016-10" db="EMBL/GenBank/DDBJ databases">
        <title>Genome sequence of Planktotalea frisia SH6-1.</title>
        <authorList>
            <person name="Poehlein A."/>
            <person name="Bakenhus I."/>
            <person name="Voget S."/>
            <person name="Brinkhoff T."/>
            <person name="Simon M."/>
        </authorList>
    </citation>
    <scope>NUCLEOTIDE SEQUENCE [LARGE SCALE GENOMIC DNA]</scope>
    <source>
        <strain evidence="2 3">SH6-1</strain>
    </source>
</reference>
<dbReference type="InterPro" id="IPR029063">
    <property type="entry name" value="SAM-dependent_MTases_sf"/>
</dbReference>
<protein>
    <submittedName>
        <fullName evidence="2">Methyltransferase domain protein</fullName>
    </submittedName>
</protein>
<dbReference type="InterPro" id="IPR041698">
    <property type="entry name" value="Methyltransf_25"/>
</dbReference>
<dbReference type="CDD" id="cd02440">
    <property type="entry name" value="AdoMet_MTases"/>
    <property type="match status" value="1"/>
</dbReference>
<name>A0A1L9NSL4_9RHOB</name>
<dbReference type="OrthoDB" id="9807911at2"/>
<proteinExistence type="predicted"/>
<dbReference type="Gene3D" id="3.40.50.150">
    <property type="entry name" value="Vaccinia Virus protein VP39"/>
    <property type="match status" value="1"/>
</dbReference>
<dbReference type="GO" id="GO:0032259">
    <property type="term" value="P:methylation"/>
    <property type="evidence" value="ECO:0007669"/>
    <property type="project" value="UniProtKB-KW"/>
</dbReference>
<accession>A0A1L9NSL4</accession>
<feature type="domain" description="Methyltransferase" evidence="1">
    <location>
        <begin position="59"/>
        <end position="99"/>
    </location>
</feature>
<dbReference type="SUPFAM" id="SSF53335">
    <property type="entry name" value="S-adenosyl-L-methionine-dependent methyltransferases"/>
    <property type="match status" value="1"/>
</dbReference>
<evidence type="ECO:0000313" key="2">
    <source>
        <dbReference type="EMBL" id="OJI92285.1"/>
    </source>
</evidence>
<dbReference type="Pfam" id="PF13649">
    <property type="entry name" value="Methyltransf_25"/>
    <property type="match status" value="1"/>
</dbReference>
<organism evidence="2 3">
    <name type="scientific">Planktotalea frisia</name>
    <dbReference type="NCBI Taxonomy" id="696762"/>
    <lineage>
        <taxon>Bacteria</taxon>
        <taxon>Pseudomonadati</taxon>
        <taxon>Pseudomonadota</taxon>
        <taxon>Alphaproteobacteria</taxon>
        <taxon>Rhodobacterales</taxon>
        <taxon>Paracoccaceae</taxon>
        <taxon>Planktotalea</taxon>
    </lineage>
</organism>
<sequence>MADTFLDKAYDTVGTEATRALYADWAKSYDKEISENGYATPGRCADALKSVTRDFTKPILDFGCGTGLSGLALSLAGFKTIDGVDLTQEMLDRAKEKQLYRSLRLSEPDKGFTINSGEYAAVASIGVIGAGAAPIDVFDMIINALPSEAHFVFSFNDHTLKDPSFEANVNAAIAANKAKILVENYGDHLRGLNMKSKVYVLEKT</sequence>
<keyword evidence="3" id="KW-1185">Reference proteome</keyword>
<evidence type="ECO:0000259" key="1">
    <source>
        <dbReference type="Pfam" id="PF13649"/>
    </source>
</evidence>
<dbReference type="AlphaFoldDB" id="A0A1L9NSL4"/>